<sequence>MRSSPCPALPTPRPARAAAALALAALTLTACAGAPAAEPRSESAGEDGFPLEITSCGRTTTLEQPVTAGVTLNQGATEVALALGLEDQLTGTAYLDDAVQPTLQQAYEAVPVLAAEYPTQEQLLAAQPDFAYASYASALEATAVGTPAELEQLGVASYLSPFGCAEDADRPAASFDAVWVEVDDVAAAFGVPERAEQLREEQEQELTDVERAGAGEGTRVLWYDSGDKTPYVGAGDGGPQLVLDAVGATNVFGELAGSWADGSWEDVVAADPDVIVLADAAWSGAAEKRAYLERDPVLRELTAVREGRFVTVPFSESTVGVRLVDGAASVAEQLERLAPLEPARG</sequence>
<feature type="chain" id="PRO_5046379045" evidence="2">
    <location>
        <begin position="33"/>
        <end position="345"/>
    </location>
</feature>
<accession>A0ABP8WI77</accession>
<evidence type="ECO:0000259" key="3">
    <source>
        <dbReference type="PROSITE" id="PS50983"/>
    </source>
</evidence>
<dbReference type="RefSeq" id="WP_345266960.1">
    <property type="nucleotide sequence ID" value="NZ_BAABIM010000003.1"/>
</dbReference>
<dbReference type="Proteomes" id="UP001500621">
    <property type="component" value="Unassembled WGS sequence"/>
</dbReference>
<evidence type="ECO:0000313" key="5">
    <source>
        <dbReference type="Proteomes" id="UP001500621"/>
    </source>
</evidence>
<proteinExistence type="inferred from homology"/>
<evidence type="ECO:0000313" key="4">
    <source>
        <dbReference type="EMBL" id="GAA4688827.1"/>
    </source>
</evidence>
<comment type="caution">
    <text evidence="4">The sequence shown here is derived from an EMBL/GenBank/DDBJ whole genome shotgun (WGS) entry which is preliminary data.</text>
</comment>
<dbReference type="Gene3D" id="3.40.50.1980">
    <property type="entry name" value="Nitrogenase molybdenum iron protein domain"/>
    <property type="match status" value="2"/>
</dbReference>
<feature type="signal peptide" evidence="2">
    <location>
        <begin position="1"/>
        <end position="32"/>
    </location>
</feature>
<keyword evidence="5" id="KW-1185">Reference proteome</keyword>
<keyword evidence="2" id="KW-0732">Signal</keyword>
<feature type="domain" description="Fe/B12 periplasmic-binding" evidence="3">
    <location>
        <begin position="68"/>
        <end position="345"/>
    </location>
</feature>
<reference evidence="5" key="1">
    <citation type="journal article" date="2019" name="Int. J. Syst. Evol. Microbiol.">
        <title>The Global Catalogue of Microorganisms (GCM) 10K type strain sequencing project: providing services to taxonomists for standard genome sequencing and annotation.</title>
        <authorList>
            <consortium name="The Broad Institute Genomics Platform"/>
            <consortium name="The Broad Institute Genome Sequencing Center for Infectious Disease"/>
            <person name="Wu L."/>
            <person name="Ma J."/>
        </authorList>
    </citation>
    <scope>NUCLEOTIDE SEQUENCE [LARGE SCALE GENOMIC DNA]</scope>
    <source>
        <strain evidence="5">JCM 18127</strain>
    </source>
</reference>
<gene>
    <name evidence="4" type="ORF">GCM10023226_28290</name>
</gene>
<dbReference type="PROSITE" id="PS50983">
    <property type="entry name" value="FE_B12_PBP"/>
    <property type="match status" value="1"/>
</dbReference>
<dbReference type="Pfam" id="PF01497">
    <property type="entry name" value="Peripla_BP_2"/>
    <property type="match status" value="1"/>
</dbReference>
<dbReference type="InterPro" id="IPR050902">
    <property type="entry name" value="ABC_Transporter_SBP"/>
</dbReference>
<dbReference type="PANTHER" id="PTHR30535:SF7">
    <property type="entry name" value="IRON(III) DICITRATE-BINDING PROTEIN"/>
    <property type="match status" value="1"/>
</dbReference>
<dbReference type="PROSITE" id="PS51257">
    <property type="entry name" value="PROKAR_LIPOPROTEIN"/>
    <property type="match status" value="1"/>
</dbReference>
<organism evidence="4 5">
    <name type="scientific">Nocardioides nanhaiensis</name>
    <dbReference type="NCBI Taxonomy" id="1476871"/>
    <lineage>
        <taxon>Bacteria</taxon>
        <taxon>Bacillati</taxon>
        <taxon>Actinomycetota</taxon>
        <taxon>Actinomycetes</taxon>
        <taxon>Propionibacteriales</taxon>
        <taxon>Nocardioidaceae</taxon>
        <taxon>Nocardioides</taxon>
    </lineage>
</organism>
<dbReference type="PANTHER" id="PTHR30535">
    <property type="entry name" value="VITAMIN B12-BINDING PROTEIN"/>
    <property type="match status" value="1"/>
</dbReference>
<comment type="similarity">
    <text evidence="1">Belongs to the bacterial solute-binding protein 8 family.</text>
</comment>
<dbReference type="SUPFAM" id="SSF53807">
    <property type="entry name" value="Helical backbone' metal receptor"/>
    <property type="match status" value="1"/>
</dbReference>
<evidence type="ECO:0000256" key="2">
    <source>
        <dbReference type="SAM" id="SignalP"/>
    </source>
</evidence>
<name>A0ABP8WI77_9ACTN</name>
<protein>
    <submittedName>
        <fullName evidence="4">ABC transporter substrate-binding protein</fullName>
    </submittedName>
</protein>
<dbReference type="EMBL" id="BAABIM010000003">
    <property type="protein sequence ID" value="GAA4688827.1"/>
    <property type="molecule type" value="Genomic_DNA"/>
</dbReference>
<evidence type="ECO:0000256" key="1">
    <source>
        <dbReference type="ARBA" id="ARBA00008814"/>
    </source>
</evidence>
<dbReference type="InterPro" id="IPR002491">
    <property type="entry name" value="ABC_transptr_periplasmic_BD"/>
</dbReference>